<feature type="transmembrane region" description="Helical" evidence="2">
    <location>
        <begin position="42"/>
        <end position="62"/>
    </location>
</feature>
<gene>
    <name evidence="3" type="ORF">MA03_08245</name>
</gene>
<feature type="compositionally biased region" description="Low complexity" evidence="1">
    <location>
        <begin position="88"/>
        <end position="104"/>
    </location>
</feature>
<feature type="compositionally biased region" description="Polar residues" evidence="1">
    <location>
        <begin position="165"/>
        <end position="178"/>
    </location>
</feature>
<protein>
    <recommendedName>
        <fullName evidence="5">Zinc ribbon domain-containing protein</fullName>
    </recommendedName>
</protein>
<sequence length="208" mass="23413">MDPVNEEFRRMRLKALIIGLTLILSPLLFIIAYFLAPGYDHMYSIMAVVLAGLGLLLMNYYLQEAYNYKLYMRLAGLLTQRTEQPIPTLQQAQPQPQPSRVQSPLKPVHPGVPQQAPQRRVPQQPAVLQSASDMLLQQPQQARGEARVSAYARPQQPLQKPVQARQPSFETQPIQPSRQGVKVCPHCGRELPYGDLHLICPFCGAPLK</sequence>
<dbReference type="PATRIC" id="fig|1550241.5.peg.1705"/>
<keyword evidence="2" id="KW-1133">Transmembrane helix</keyword>
<evidence type="ECO:0000256" key="2">
    <source>
        <dbReference type="SAM" id="Phobius"/>
    </source>
</evidence>
<feature type="region of interest" description="Disordered" evidence="1">
    <location>
        <begin position="138"/>
        <end position="180"/>
    </location>
</feature>
<dbReference type="AlphaFoldDB" id="A0A0F7CLD4"/>
<feature type="compositionally biased region" description="Low complexity" evidence="1">
    <location>
        <begin position="112"/>
        <end position="124"/>
    </location>
</feature>
<evidence type="ECO:0008006" key="5">
    <source>
        <dbReference type="Google" id="ProtNLM"/>
    </source>
</evidence>
<evidence type="ECO:0000256" key="1">
    <source>
        <dbReference type="SAM" id="MobiDB-lite"/>
    </source>
</evidence>
<keyword evidence="2" id="KW-0472">Membrane</keyword>
<keyword evidence="4" id="KW-1185">Reference proteome</keyword>
<feature type="transmembrane region" description="Helical" evidence="2">
    <location>
        <begin position="15"/>
        <end position="36"/>
    </location>
</feature>
<reference evidence="3 4" key="1">
    <citation type="journal article" date="2015" name="Stand. Genomic Sci.">
        <title>Complete genome sequence of and proposal of Thermofilum uzonense sp. nov. a novel hyperthermophilic crenarchaeon and emended description of the genus Thermofilum.</title>
        <authorList>
            <person name="Toshchakov S.V."/>
            <person name="Korzhenkov A.A."/>
            <person name="Samarov N.I."/>
            <person name="Mazunin I.O."/>
            <person name="Mozhey O.I."/>
            <person name="Shmyr I.S."/>
            <person name="Derbikova K.S."/>
            <person name="Taranov E.A."/>
            <person name="Dominova I.N."/>
            <person name="Bonch-Osmolovskaya E.A."/>
            <person name="Patrushev M.V."/>
            <person name="Podosokorskaya O.A."/>
            <person name="Kublanov I.V."/>
        </authorList>
    </citation>
    <scope>NUCLEOTIDE SEQUENCE [LARGE SCALE GENOMIC DNA]</scope>
    <source>
        <strain evidence="3 4">1807-2</strain>
    </source>
</reference>
<dbReference type="EMBL" id="CP009961">
    <property type="protein sequence ID" value="AKG39216.1"/>
    <property type="molecule type" value="Genomic_DNA"/>
</dbReference>
<dbReference type="HOGENOM" id="CLU_1259163_0_0_2"/>
<dbReference type="Proteomes" id="UP000067434">
    <property type="component" value="Chromosome"/>
</dbReference>
<dbReference type="KEGG" id="thf:MA03_08245"/>
<name>A0A0F7CLD4_9CREN</name>
<keyword evidence="2" id="KW-0812">Transmembrane</keyword>
<feature type="region of interest" description="Disordered" evidence="1">
    <location>
        <begin position="88"/>
        <end position="124"/>
    </location>
</feature>
<accession>A0A0F7CLD4</accession>
<organism evidence="3 4">
    <name type="scientific">Infirmifilum uzonense</name>
    <dbReference type="NCBI Taxonomy" id="1550241"/>
    <lineage>
        <taxon>Archaea</taxon>
        <taxon>Thermoproteota</taxon>
        <taxon>Thermoprotei</taxon>
        <taxon>Thermofilales</taxon>
        <taxon>Thermofilaceae</taxon>
        <taxon>Infirmifilum</taxon>
    </lineage>
</organism>
<evidence type="ECO:0000313" key="3">
    <source>
        <dbReference type="EMBL" id="AKG39216.1"/>
    </source>
</evidence>
<evidence type="ECO:0000313" key="4">
    <source>
        <dbReference type="Proteomes" id="UP000067434"/>
    </source>
</evidence>
<proteinExistence type="predicted"/>